<evidence type="ECO:0000313" key="2">
    <source>
        <dbReference type="Proteomes" id="UP001152795"/>
    </source>
</evidence>
<feature type="non-terminal residue" evidence="1">
    <location>
        <position position="100"/>
    </location>
</feature>
<organism evidence="1 2">
    <name type="scientific">Paramuricea clavata</name>
    <name type="common">Red gorgonian</name>
    <name type="synonym">Violescent sea-whip</name>
    <dbReference type="NCBI Taxonomy" id="317549"/>
    <lineage>
        <taxon>Eukaryota</taxon>
        <taxon>Metazoa</taxon>
        <taxon>Cnidaria</taxon>
        <taxon>Anthozoa</taxon>
        <taxon>Octocorallia</taxon>
        <taxon>Malacalcyonacea</taxon>
        <taxon>Plexauridae</taxon>
        <taxon>Paramuricea</taxon>
    </lineage>
</organism>
<sequence>DWKVAKVTPIYKSGEKSDCGNYRPISVISTIAKIFEKIVYTQILDYLNENCIISPNQSGFRSLHSTETALLSLTNEWLINMDQGLINGVLFLDLKKAFDT</sequence>
<accession>A0A7D9LQD7</accession>
<gene>
    <name evidence="1" type="ORF">PACLA_8A061770</name>
</gene>
<comment type="caution">
    <text evidence="1">The sequence shown here is derived from an EMBL/GenBank/DDBJ whole genome shotgun (WGS) entry which is preliminary data.</text>
</comment>
<dbReference type="Pfam" id="PF00078">
    <property type="entry name" value="RVT_1"/>
    <property type="match status" value="1"/>
</dbReference>
<dbReference type="PROSITE" id="PS50878">
    <property type="entry name" value="RT_POL"/>
    <property type="match status" value="1"/>
</dbReference>
<dbReference type="Proteomes" id="UP001152795">
    <property type="component" value="Unassembled WGS sequence"/>
</dbReference>
<dbReference type="EMBL" id="CACRXK020023165">
    <property type="protein sequence ID" value="CAB4037501.1"/>
    <property type="molecule type" value="Genomic_DNA"/>
</dbReference>
<protein>
    <submittedName>
        <fullName evidence="1">Uncharacterized protein</fullName>
    </submittedName>
</protein>
<dbReference type="AlphaFoldDB" id="A0A7D9LQD7"/>
<keyword evidence="2" id="KW-1185">Reference proteome</keyword>
<evidence type="ECO:0000313" key="1">
    <source>
        <dbReference type="EMBL" id="CAB4037501.1"/>
    </source>
</evidence>
<reference evidence="1" key="1">
    <citation type="submission" date="2020-04" db="EMBL/GenBank/DDBJ databases">
        <authorList>
            <person name="Alioto T."/>
            <person name="Alioto T."/>
            <person name="Gomez Garrido J."/>
        </authorList>
    </citation>
    <scope>NUCLEOTIDE SEQUENCE</scope>
    <source>
        <strain evidence="1">A484AB</strain>
    </source>
</reference>
<dbReference type="OrthoDB" id="5985125at2759"/>
<feature type="non-terminal residue" evidence="1">
    <location>
        <position position="1"/>
    </location>
</feature>
<name>A0A7D9LQD7_PARCT</name>
<proteinExistence type="predicted"/>
<dbReference type="PANTHER" id="PTHR19446">
    <property type="entry name" value="REVERSE TRANSCRIPTASES"/>
    <property type="match status" value="1"/>
</dbReference>
<dbReference type="InterPro" id="IPR000477">
    <property type="entry name" value="RT_dom"/>
</dbReference>